<dbReference type="InterPro" id="IPR001584">
    <property type="entry name" value="Integrase_cat-core"/>
</dbReference>
<protein>
    <submittedName>
        <fullName evidence="2">PREDICTED: uncharacterized protein K02A2.6-like</fullName>
    </submittedName>
</protein>
<reference evidence="2" key="1">
    <citation type="submission" date="2020-04" db="EMBL/GenBank/DDBJ databases">
        <authorList>
            <person name="Alioto T."/>
            <person name="Alioto T."/>
            <person name="Gomez Garrido J."/>
        </authorList>
    </citation>
    <scope>NUCLEOTIDE SEQUENCE</scope>
    <source>
        <strain evidence="2">A484AB</strain>
    </source>
</reference>
<organism evidence="2 3">
    <name type="scientific">Paramuricea clavata</name>
    <name type="common">Red gorgonian</name>
    <name type="synonym">Violescent sea-whip</name>
    <dbReference type="NCBI Taxonomy" id="317549"/>
    <lineage>
        <taxon>Eukaryota</taxon>
        <taxon>Metazoa</taxon>
        <taxon>Cnidaria</taxon>
        <taxon>Anthozoa</taxon>
        <taxon>Octocorallia</taxon>
        <taxon>Malacalcyonacea</taxon>
        <taxon>Plexauridae</taxon>
        <taxon>Paramuricea</taxon>
    </lineage>
</organism>
<dbReference type="GO" id="GO:0015074">
    <property type="term" value="P:DNA integration"/>
    <property type="evidence" value="ECO:0007669"/>
    <property type="project" value="InterPro"/>
</dbReference>
<dbReference type="InterPro" id="IPR012337">
    <property type="entry name" value="RNaseH-like_sf"/>
</dbReference>
<dbReference type="Pfam" id="PF00665">
    <property type="entry name" value="rve"/>
    <property type="match status" value="1"/>
</dbReference>
<dbReference type="FunFam" id="3.30.420.10:FF:000063">
    <property type="entry name" value="Retrovirus-related Pol polyprotein from transposon 297-like Protein"/>
    <property type="match status" value="1"/>
</dbReference>
<proteinExistence type="predicted"/>
<dbReference type="InterPro" id="IPR050951">
    <property type="entry name" value="Retrovirus_Pol_polyprotein"/>
</dbReference>
<dbReference type="PROSITE" id="PS50994">
    <property type="entry name" value="INTEGRASE"/>
    <property type="match status" value="1"/>
</dbReference>
<name>A0A7D9LA23_PARCT</name>
<evidence type="ECO:0000313" key="3">
    <source>
        <dbReference type="Proteomes" id="UP001152795"/>
    </source>
</evidence>
<dbReference type="AlphaFoldDB" id="A0A7D9LA23"/>
<sequence length="576" mass="66075">ALGFYSLMYHIRVIELLTQVTKSWDILSTSFSRNNNFDLKNTFSLIISSRDSRIWRIFCLAKEPHSLMHVQIMLHGYEFFGELKDGIAKQLGQLNKIRTEWEPPTWPPSIQMGVTAGIFLASILLKEIRYLVPCPGLFYTPPIDFPLSSTPPVVSDPHCHGVLNKTTMLQYHLHENSTELLQCCHFQCHSHSVCLCTSMHENQRSGNYRCSVCAEFQVKQQNQPMQSHDVPDRPWSRVSTDLFTLGNKDYVVLVNSYSDFLEVGKLKGTTSSAIIEFLKEQFSRHGIPDVLVSDNGPQYTSREFTDFTTEWEIKHVTSSPYHARSNGKSEWGVKIAKNLFKKAQKDNKDPWLALLDYRNTPTEGVQTSPCQRLMSRRTRTPLPVATSLLYPEVSEGIKERLQRKRQKAKSNFDRNGKFLPDLDVGQEVRVRGKRDKTWELGKCLEKLSDRSYMVQTNGEKLRRNREEIRPCLDVEERNSANNPETEVSLDAESDQHEPTVPVESKPNGSQRRSSRSITATPDCRGNQTRSSRTIKAPARYKDYKHQMQASFKIPLPPITYHFSNGMNPQLYIVKIG</sequence>
<feature type="compositionally biased region" description="Polar residues" evidence="1">
    <location>
        <begin position="506"/>
        <end position="532"/>
    </location>
</feature>
<dbReference type="OrthoDB" id="5966261at2759"/>
<dbReference type="InterPro" id="IPR036397">
    <property type="entry name" value="RNaseH_sf"/>
</dbReference>
<dbReference type="Proteomes" id="UP001152795">
    <property type="component" value="Unassembled WGS sequence"/>
</dbReference>
<evidence type="ECO:0000256" key="1">
    <source>
        <dbReference type="SAM" id="MobiDB-lite"/>
    </source>
</evidence>
<dbReference type="EMBL" id="CACRXK020016219">
    <property type="protein sequence ID" value="CAB4029512.1"/>
    <property type="molecule type" value="Genomic_DNA"/>
</dbReference>
<feature type="non-terminal residue" evidence="2">
    <location>
        <position position="1"/>
    </location>
</feature>
<keyword evidence="3" id="KW-1185">Reference proteome</keyword>
<dbReference type="SUPFAM" id="SSF53098">
    <property type="entry name" value="Ribonuclease H-like"/>
    <property type="match status" value="1"/>
</dbReference>
<dbReference type="GO" id="GO:0003676">
    <property type="term" value="F:nucleic acid binding"/>
    <property type="evidence" value="ECO:0007669"/>
    <property type="project" value="InterPro"/>
</dbReference>
<dbReference type="Gene3D" id="3.30.420.10">
    <property type="entry name" value="Ribonuclease H-like superfamily/Ribonuclease H"/>
    <property type="match status" value="1"/>
</dbReference>
<dbReference type="PANTHER" id="PTHR37984">
    <property type="entry name" value="PROTEIN CBG26694"/>
    <property type="match status" value="1"/>
</dbReference>
<gene>
    <name evidence="2" type="ORF">PACLA_8A047431</name>
</gene>
<feature type="region of interest" description="Disordered" evidence="1">
    <location>
        <begin position="472"/>
        <end position="532"/>
    </location>
</feature>
<comment type="caution">
    <text evidence="2">The sequence shown here is derived from an EMBL/GenBank/DDBJ whole genome shotgun (WGS) entry which is preliminary data.</text>
</comment>
<accession>A0A7D9LA23</accession>
<dbReference type="PANTHER" id="PTHR37984:SF8">
    <property type="entry name" value="CCHC-TYPE DOMAIN-CONTAINING PROTEIN"/>
    <property type="match status" value="1"/>
</dbReference>
<feature type="non-terminal residue" evidence="2">
    <location>
        <position position="576"/>
    </location>
</feature>
<evidence type="ECO:0000313" key="2">
    <source>
        <dbReference type="EMBL" id="CAB4029512.1"/>
    </source>
</evidence>